<sequence length="220" mass="24536">MKILRINVIKSIIFNFKMLPFKDAIKFPILLSYGIKIDGVKRGDILIDGPIHFGLITFGLSGSKDMFRYESKKSYLGIKSGRIYFKGKARIASHFHILVRGGELTVGNNFSCNNSCSLSCIDKISFGDNVLLGGHVVIRDSDGHEIYNITTYETKTTHEPIKIGSHVWICNKVDILKGVTIGDDSVVAYRSFCVNEIKENNVLVGGMPAKVIKRGINWHI</sequence>
<dbReference type="Proteomes" id="UP000182135">
    <property type="component" value="Unassembled WGS sequence"/>
</dbReference>
<dbReference type="GO" id="GO:0016740">
    <property type="term" value="F:transferase activity"/>
    <property type="evidence" value="ECO:0007669"/>
    <property type="project" value="UniProtKB-KW"/>
</dbReference>
<dbReference type="PANTHER" id="PTHR23416">
    <property type="entry name" value="SIALIC ACID SYNTHASE-RELATED"/>
    <property type="match status" value="1"/>
</dbReference>
<accession>A0A1I2NBL7</accession>
<dbReference type="SUPFAM" id="SSF51161">
    <property type="entry name" value="Trimeric LpxA-like enzymes"/>
    <property type="match status" value="1"/>
</dbReference>
<dbReference type="Gene3D" id="2.160.10.10">
    <property type="entry name" value="Hexapeptide repeat proteins"/>
    <property type="match status" value="1"/>
</dbReference>
<organism evidence="1 2">
    <name type="scientific">Clostridium cadaveris</name>
    <dbReference type="NCBI Taxonomy" id="1529"/>
    <lineage>
        <taxon>Bacteria</taxon>
        <taxon>Bacillati</taxon>
        <taxon>Bacillota</taxon>
        <taxon>Clostridia</taxon>
        <taxon>Eubacteriales</taxon>
        <taxon>Clostridiaceae</taxon>
        <taxon>Clostridium</taxon>
    </lineage>
</organism>
<dbReference type="OrthoDB" id="9801697at2"/>
<dbReference type="EMBL" id="FOOE01000019">
    <property type="protein sequence ID" value="SFF99117.1"/>
    <property type="molecule type" value="Genomic_DNA"/>
</dbReference>
<gene>
    <name evidence="1" type="ORF">SAMN04487885_11930</name>
</gene>
<keyword evidence="2" id="KW-1185">Reference proteome</keyword>
<reference evidence="1 2" key="1">
    <citation type="submission" date="2016-10" db="EMBL/GenBank/DDBJ databases">
        <authorList>
            <person name="de Groot N.N."/>
        </authorList>
    </citation>
    <scope>NUCLEOTIDE SEQUENCE [LARGE SCALE GENOMIC DNA]</scope>
    <source>
        <strain evidence="1 2">NLAE-zl-G419</strain>
    </source>
</reference>
<dbReference type="InterPro" id="IPR051159">
    <property type="entry name" value="Hexapeptide_acetyltransf"/>
</dbReference>
<dbReference type="RefSeq" id="WP_083405201.1">
    <property type="nucleotide sequence ID" value="NZ_CABMJC010000010.1"/>
</dbReference>
<proteinExistence type="predicted"/>
<dbReference type="InterPro" id="IPR011004">
    <property type="entry name" value="Trimer_LpxA-like_sf"/>
</dbReference>
<dbReference type="STRING" id="1529.SAMN04487885_11930"/>
<protein>
    <submittedName>
        <fullName evidence="1">Acetyltransferase (Isoleucine patch superfamily)</fullName>
    </submittedName>
</protein>
<evidence type="ECO:0000313" key="1">
    <source>
        <dbReference type="EMBL" id="SFF99117.1"/>
    </source>
</evidence>
<name>A0A1I2NBL7_9CLOT</name>
<keyword evidence="1" id="KW-0808">Transferase</keyword>
<evidence type="ECO:0000313" key="2">
    <source>
        <dbReference type="Proteomes" id="UP000182135"/>
    </source>
</evidence>
<dbReference type="AlphaFoldDB" id="A0A1I2NBL7"/>
<dbReference type="PANTHER" id="PTHR23416:SF78">
    <property type="entry name" value="LIPOPOLYSACCHARIDE BIOSYNTHESIS O-ACETYL TRANSFERASE WBBJ-RELATED"/>
    <property type="match status" value="1"/>
</dbReference>
<dbReference type="CDD" id="cd04647">
    <property type="entry name" value="LbH_MAT_like"/>
    <property type="match status" value="1"/>
</dbReference>